<evidence type="ECO:0000313" key="1">
    <source>
        <dbReference type="EMBL" id="QFS43283.1"/>
    </source>
</evidence>
<reference evidence="1 2" key="1">
    <citation type="submission" date="2019-10" db="EMBL/GenBank/DDBJ databases">
        <title>Genomic and transcriptomic insights into the perfect genentic adaptation of a filamentous nitrogen-fixing cyanobacterium to rice fields.</title>
        <authorList>
            <person name="Chen Z."/>
        </authorList>
    </citation>
    <scope>NUCLEOTIDE SEQUENCE [LARGE SCALE GENOMIC DNA]</scope>
    <source>
        <strain evidence="1">CCNUC1</strain>
    </source>
</reference>
<keyword evidence="2" id="KW-1185">Reference proteome</keyword>
<sequence length="38" mass="4287">MCFTLTTDVVQIDENCYNSSSPFPIPHSLFPILYPQAP</sequence>
<accession>A0A5P8VS62</accession>
<gene>
    <name evidence="1" type="ORF">GXM_00756</name>
</gene>
<dbReference type="AlphaFoldDB" id="A0A5P8VS62"/>
<dbReference type="EMBL" id="CP045226">
    <property type="protein sequence ID" value="QFS43283.1"/>
    <property type="molecule type" value="Genomic_DNA"/>
</dbReference>
<protein>
    <submittedName>
        <fullName evidence="1">Uncharacterized protein</fullName>
    </submittedName>
</protein>
<organism evidence="1 2">
    <name type="scientific">Nostoc sphaeroides CCNUC1</name>
    <dbReference type="NCBI Taxonomy" id="2653204"/>
    <lineage>
        <taxon>Bacteria</taxon>
        <taxon>Bacillati</taxon>
        <taxon>Cyanobacteriota</taxon>
        <taxon>Cyanophyceae</taxon>
        <taxon>Nostocales</taxon>
        <taxon>Nostocaceae</taxon>
        <taxon>Nostoc</taxon>
    </lineage>
</organism>
<evidence type="ECO:0000313" key="2">
    <source>
        <dbReference type="Proteomes" id="UP000326678"/>
    </source>
</evidence>
<proteinExistence type="predicted"/>
<dbReference type="Proteomes" id="UP000326678">
    <property type="component" value="Chromosome Gxm1"/>
</dbReference>
<dbReference type="KEGG" id="nsh:GXM_00756"/>
<name>A0A5P8VS62_9NOSO</name>